<comment type="caution">
    <text evidence="1">The sequence shown here is derived from an EMBL/GenBank/DDBJ whole genome shotgun (WGS) entry which is preliminary data.</text>
</comment>
<organism evidence="1">
    <name type="scientific">marine sediment metagenome</name>
    <dbReference type="NCBI Taxonomy" id="412755"/>
    <lineage>
        <taxon>unclassified sequences</taxon>
        <taxon>metagenomes</taxon>
        <taxon>ecological metagenomes</taxon>
    </lineage>
</organism>
<protein>
    <submittedName>
        <fullName evidence="1">Uncharacterized protein</fullName>
    </submittedName>
</protein>
<feature type="non-terminal residue" evidence="1">
    <location>
        <position position="46"/>
    </location>
</feature>
<name>X0TNN9_9ZZZZ</name>
<evidence type="ECO:0000313" key="1">
    <source>
        <dbReference type="EMBL" id="GAF95168.1"/>
    </source>
</evidence>
<accession>X0TNN9</accession>
<reference evidence="1" key="1">
    <citation type="journal article" date="2014" name="Front. Microbiol.">
        <title>High frequency of phylogenetically diverse reductive dehalogenase-homologous genes in deep subseafloor sedimentary metagenomes.</title>
        <authorList>
            <person name="Kawai M."/>
            <person name="Futagami T."/>
            <person name="Toyoda A."/>
            <person name="Takaki Y."/>
            <person name="Nishi S."/>
            <person name="Hori S."/>
            <person name="Arai W."/>
            <person name="Tsubouchi T."/>
            <person name="Morono Y."/>
            <person name="Uchiyama I."/>
            <person name="Ito T."/>
            <person name="Fujiyama A."/>
            <person name="Inagaki F."/>
            <person name="Takami H."/>
        </authorList>
    </citation>
    <scope>NUCLEOTIDE SEQUENCE</scope>
    <source>
        <strain evidence="1">Expedition CK06-06</strain>
    </source>
</reference>
<dbReference type="EMBL" id="BARS01014609">
    <property type="protein sequence ID" value="GAF95168.1"/>
    <property type="molecule type" value="Genomic_DNA"/>
</dbReference>
<feature type="non-terminal residue" evidence="1">
    <location>
        <position position="1"/>
    </location>
</feature>
<sequence length="46" mass="4658">GLNSPFNLLDGMVGLNGLALPTSVLDRLGPLSGWLQAAGVARGLEP</sequence>
<proteinExistence type="predicted"/>
<gene>
    <name evidence="1" type="ORF">S01H1_24486</name>
</gene>
<dbReference type="AlphaFoldDB" id="X0TNN9"/>